<name>A0A2T6BH58_9RHOB</name>
<evidence type="ECO:0000313" key="2">
    <source>
        <dbReference type="Proteomes" id="UP000243978"/>
    </source>
</evidence>
<dbReference type="OrthoDB" id="8686772at2"/>
<accession>A0A2T6BH58</accession>
<protein>
    <submittedName>
        <fullName evidence="1">Uncharacterized protein</fullName>
    </submittedName>
</protein>
<organism evidence="1 2">
    <name type="scientific">Litoreibacter ponti</name>
    <dbReference type="NCBI Taxonomy" id="1510457"/>
    <lineage>
        <taxon>Bacteria</taxon>
        <taxon>Pseudomonadati</taxon>
        <taxon>Pseudomonadota</taxon>
        <taxon>Alphaproteobacteria</taxon>
        <taxon>Rhodobacterales</taxon>
        <taxon>Roseobacteraceae</taxon>
        <taxon>Litoreibacter</taxon>
    </lineage>
</organism>
<keyword evidence="2" id="KW-1185">Reference proteome</keyword>
<gene>
    <name evidence="1" type="ORF">C8N43_0037</name>
</gene>
<dbReference type="EMBL" id="QBKS01000001">
    <property type="protein sequence ID" value="PTX55403.1"/>
    <property type="molecule type" value="Genomic_DNA"/>
</dbReference>
<comment type="caution">
    <text evidence="1">The sequence shown here is derived from an EMBL/GenBank/DDBJ whole genome shotgun (WGS) entry which is preliminary data.</text>
</comment>
<reference evidence="1 2" key="1">
    <citation type="submission" date="2018-04" db="EMBL/GenBank/DDBJ databases">
        <title>Genomic Encyclopedia of Archaeal and Bacterial Type Strains, Phase II (KMG-II): from individual species to whole genera.</title>
        <authorList>
            <person name="Goeker M."/>
        </authorList>
    </citation>
    <scope>NUCLEOTIDE SEQUENCE [LARGE SCALE GENOMIC DNA]</scope>
    <source>
        <strain evidence="1 2">DSM 100977</strain>
    </source>
</reference>
<evidence type="ECO:0000313" key="1">
    <source>
        <dbReference type="EMBL" id="PTX55403.1"/>
    </source>
</evidence>
<sequence>MRLLFLLAFLTLAACGRPLSEAETRFAVEFHGPQLDTSKIRIRQAPVLQLYSASYPAPPRTTCAQKLFPPPEEAVLTGSPAATVLFNTININPDYIARDYMPAYPDAASLLASMFLAHELVHVWQWQNRETTGFHPLKAAREHQISPDPYLFELDAEPDFLEFGYEQQGAIASEYVCCAALAPDAPRTKRLERLLSPHFRLKNMTSKLDRAKMVLPWDGVELQGICD</sequence>
<dbReference type="AlphaFoldDB" id="A0A2T6BH58"/>
<dbReference type="Proteomes" id="UP000243978">
    <property type="component" value="Unassembled WGS sequence"/>
</dbReference>
<dbReference type="PROSITE" id="PS51257">
    <property type="entry name" value="PROKAR_LIPOPROTEIN"/>
    <property type="match status" value="1"/>
</dbReference>
<proteinExistence type="predicted"/>